<dbReference type="PANTHER" id="PTHR14741:SF32">
    <property type="entry name" value="TRIMETHYLGUANOSINE SYNTHASE"/>
    <property type="match status" value="1"/>
</dbReference>
<dbReference type="Gene3D" id="3.40.50.150">
    <property type="entry name" value="Vaccinia Virus protein VP39"/>
    <property type="match status" value="1"/>
</dbReference>
<dbReference type="Proteomes" id="UP001352223">
    <property type="component" value="Unassembled WGS sequence"/>
</dbReference>
<comment type="caution">
    <text evidence="3">The sequence shown here is derived from an EMBL/GenBank/DDBJ whole genome shotgun (WGS) entry which is preliminary data.</text>
</comment>
<feature type="domain" description="Methyltransferase" evidence="1">
    <location>
        <begin position="108"/>
        <end position="175"/>
    </location>
</feature>
<keyword evidence="3" id="KW-0489">Methyltransferase</keyword>
<dbReference type="SUPFAM" id="SSF53335">
    <property type="entry name" value="S-adenosyl-L-methionine-dependent methyltransferases"/>
    <property type="match status" value="1"/>
</dbReference>
<dbReference type="InterPro" id="IPR041497">
    <property type="entry name" value="Thump-like"/>
</dbReference>
<dbReference type="PANTHER" id="PTHR14741">
    <property type="entry name" value="S-ADENOSYLMETHIONINE-DEPENDENT METHYLTRANSFERASE RELATED"/>
    <property type="match status" value="1"/>
</dbReference>
<dbReference type="EMBL" id="JAOZYB010000193">
    <property type="protein sequence ID" value="MEB3962954.1"/>
    <property type="molecule type" value="Genomic_DNA"/>
</dbReference>
<dbReference type="InterPro" id="IPR041698">
    <property type="entry name" value="Methyltransf_25"/>
</dbReference>
<sequence length="403" mass="42772">MGTVSSSPASADFRALLTPEGQSLLDALRDHDPAQELALATRLRREHPAELVSAALAQARLRQRAVAKFGPADAARMYFTPNGVEQATRTGVAAHRAESFRALGVRSVADLCCGIGGDAIALARAGISVLAVDRDPGTCAVARANVAALGLDDLIEVREADVTEVDTSAYDAVFVDPARRSAKRGRIFDPEAYSPPLSWAVSAALSAPRAALKIAPGIPHEAIPPEAGAEWISDAGDVKEAVLWFGTEPGRMRATLLPGPRELVGRGLPDPEVRSVGRYLYEPDGAVIRAHLVAEVAEQVGGGLIDETIAYVTSDELRVSPYASAYEINGQLPFNVKKLKVLLREREVGVLTVKKRGSAVEPEELRRKAMPKPYGKRAATVFLTRVAGAPTMLLGEPVSRAGA</sequence>
<organism evidence="3 4">
    <name type="scientific">Streptomyces kunmingensis</name>
    <dbReference type="NCBI Taxonomy" id="68225"/>
    <lineage>
        <taxon>Bacteria</taxon>
        <taxon>Bacillati</taxon>
        <taxon>Actinomycetota</taxon>
        <taxon>Actinomycetes</taxon>
        <taxon>Kitasatosporales</taxon>
        <taxon>Streptomycetaceae</taxon>
        <taxon>Streptomyces</taxon>
    </lineage>
</organism>
<dbReference type="RefSeq" id="WP_324770597.1">
    <property type="nucleotide sequence ID" value="NZ_BAAATS010000002.1"/>
</dbReference>
<dbReference type="InterPro" id="IPR029063">
    <property type="entry name" value="SAM-dependent_MTases_sf"/>
</dbReference>
<dbReference type="GO" id="GO:0032259">
    <property type="term" value="P:methylation"/>
    <property type="evidence" value="ECO:0007669"/>
    <property type="project" value="UniProtKB-KW"/>
</dbReference>
<name>A0ABU6CE12_9ACTN</name>
<evidence type="ECO:0000313" key="3">
    <source>
        <dbReference type="EMBL" id="MEB3962954.1"/>
    </source>
</evidence>
<dbReference type="GO" id="GO:0008168">
    <property type="term" value="F:methyltransferase activity"/>
    <property type="evidence" value="ECO:0007669"/>
    <property type="project" value="UniProtKB-KW"/>
</dbReference>
<protein>
    <submittedName>
        <fullName evidence="3">Methyltransferase domain-containing protein</fullName>
    </submittedName>
</protein>
<dbReference type="Pfam" id="PF13649">
    <property type="entry name" value="Methyltransf_25"/>
    <property type="match status" value="1"/>
</dbReference>
<evidence type="ECO:0000259" key="1">
    <source>
        <dbReference type="Pfam" id="PF13649"/>
    </source>
</evidence>
<reference evidence="3 4" key="1">
    <citation type="submission" date="2022-10" db="EMBL/GenBank/DDBJ databases">
        <authorList>
            <person name="Xie J."/>
            <person name="Shen N."/>
        </authorList>
    </citation>
    <scope>NUCLEOTIDE SEQUENCE [LARGE SCALE GENOMIC DNA]</scope>
    <source>
        <strain evidence="3 4">DSM 41681</strain>
    </source>
</reference>
<proteinExistence type="predicted"/>
<accession>A0ABU6CE12</accession>
<evidence type="ECO:0000313" key="4">
    <source>
        <dbReference type="Proteomes" id="UP001352223"/>
    </source>
</evidence>
<evidence type="ECO:0000259" key="2">
    <source>
        <dbReference type="Pfam" id="PF18096"/>
    </source>
</evidence>
<feature type="domain" description="THUMP-like" evidence="2">
    <location>
        <begin position="324"/>
        <end position="397"/>
    </location>
</feature>
<gene>
    <name evidence="3" type="ORF">OKJ48_22265</name>
</gene>
<keyword evidence="3" id="KW-0808">Transferase</keyword>
<dbReference type="CDD" id="cd02440">
    <property type="entry name" value="AdoMet_MTases"/>
    <property type="match status" value="1"/>
</dbReference>
<keyword evidence="4" id="KW-1185">Reference proteome</keyword>
<dbReference type="Pfam" id="PF18096">
    <property type="entry name" value="Thump_like"/>
    <property type="match status" value="1"/>
</dbReference>